<feature type="domain" description="Hpc2-related" evidence="2">
    <location>
        <begin position="638"/>
        <end position="679"/>
    </location>
</feature>
<dbReference type="Pfam" id="PF08729">
    <property type="entry name" value="HUN"/>
    <property type="match status" value="1"/>
</dbReference>
<dbReference type="STRING" id="1450539.A0A318ZC63"/>
<feature type="compositionally biased region" description="Basic and acidic residues" evidence="1">
    <location>
        <begin position="14"/>
        <end position="57"/>
    </location>
</feature>
<feature type="compositionally biased region" description="Low complexity" evidence="1">
    <location>
        <begin position="114"/>
        <end position="128"/>
    </location>
</feature>
<feature type="compositionally biased region" description="Basic residues" evidence="1">
    <location>
        <begin position="745"/>
        <end position="754"/>
    </location>
</feature>
<feature type="compositionally biased region" description="Polar residues" evidence="1">
    <location>
        <begin position="522"/>
        <end position="531"/>
    </location>
</feature>
<organism evidence="3 4">
    <name type="scientific">Aspergillus saccharolyticus JOP 1030-1</name>
    <dbReference type="NCBI Taxonomy" id="1450539"/>
    <lineage>
        <taxon>Eukaryota</taxon>
        <taxon>Fungi</taxon>
        <taxon>Dikarya</taxon>
        <taxon>Ascomycota</taxon>
        <taxon>Pezizomycotina</taxon>
        <taxon>Eurotiomycetes</taxon>
        <taxon>Eurotiomycetidae</taxon>
        <taxon>Eurotiales</taxon>
        <taxon>Aspergillaceae</taxon>
        <taxon>Aspergillus</taxon>
        <taxon>Aspergillus subgen. Circumdati</taxon>
    </lineage>
</organism>
<gene>
    <name evidence="3" type="ORF">BP01DRAFT_63748</name>
</gene>
<dbReference type="InterPro" id="IPR014840">
    <property type="entry name" value="HRD"/>
</dbReference>
<evidence type="ECO:0000256" key="1">
    <source>
        <dbReference type="SAM" id="MobiDB-lite"/>
    </source>
</evidence>
<dbReference type="GeneID" id="37081218"/>
<reference evidence="3 4" key="1">
    <citation type="submission" date="2016-12" db="EMBL/GenBank/DDBJ databases">
        <title>The genomes of Aspergillus section Nigri reveals drivers in fungal speciation.</title>
        <authorList>
            <consortium name="DOE Joint Genome Institute"/>
            <person name="Vesth T.C."/>
            <person name="Nybo J."/>
            <person name="Theobald S."/>
            <person name="Brandl J."/>
            <person name="Frisvad J.C."/>
            <person name="Nielsen K.F."/>
            <person name="Lyhne E.K."/>
            <person name="Kogle M.E."/>
            <person name="Kuo A."/>
            <person name="Riley R."/>
            <person name="Clum A."/>
            <person name="Nolan M."/>
            <person name="Lipzen A."/>
            <person name="Salamov A."/>
            <person name="Henrissat B."/>
            <person name="Wiebenga A."/>
            <person name="De Vries R.P."/>
            <person name="Grigoriev I.V."/>
            <person name="Mortensen U.H."/>
            <person name="Andersen M.R."/>
            <person name="Baker S.E."/>
        </authorList>
    </citation>
    <scope>NUCLEOTIDE SEQUENCE [LARGE SCALE GENOMIC DNA]</scope>
    <source>
        <strain evidence="3 4">JOP 1030-1</strain>
    </source>
</reference>
<feature type="compositionally biased region" description="Pro residues" evidence="1">
    <location>
        <begin position="421"/>
        <end position="450"/>
    </location>
</feature>
<accession>A0A318ZC63</accession>
<feature type="compositionally biased region" description="Basic residues" evidence="1">
    <location>
        <begin position="696"/>
        <end position="706"/>
    </location>
</feature>
<evidence type="ECO:0000313" key="4">
    <source>
        <dbReference type="Proteomes" id="UP000248349"/>
    </source>
</evidence>
<feature type="compositionally biased region" description="Basic and acidic residues" evidence="1">
    <location>
        <begin position="685"/>
        <end position="695"/>
    </location>
</feature>
<feature type="region of interest" description="Disordered" evidence="1">
    <location>
        <begin position="685"/>
        <end position="818"/>
    </location>
</feature>
<dbReference type="EMBL" id="KZ821234">
    <property type="protein sequence ID" value="PYH45006.1"/>
    <property type="molecule type" value="Genomic_DNA"/>
</dbReference>
<feature type="region of interest" description="Disordered" evidence="1">
    <location>
        <begin position="587"/>
        <end position="655"/>
    </location>
</feature>
<feature type="compositionally biased region" description="Pro residues" evidence="1">
    <location>
        <begin position="223"/>
        <end position="238"/>
    </location>
</feature>
<proteinExistence type="predicted"/>
<feature type="compositionally biased region" description="Polar residues" evidence="1">
    <location>
        <begin position="1"/>
        <end position="13"/>
    </location>
</feature>
<evidence type="ECO:0000259" key="2">
    <source>
        <dbReference type="Pfam" id="PF08729"/>
    </source>
</evidence>
<feature type="compositionally biased region" description="Gly residues" evidence="1">
    <location>
        <begin position="770"/>
        <end position="780"/>
    </location>
</feature>
<feature type="compositionally biased region" description="Low complexity" evidence="1">
    <location>
        <begin position="285"/>
        <end position="324"/>
    </location>
</feature>
<dbReference type="Proteomes" id="UP000248349">
    <property type="component" value="Unassembled WGS sequence"/>
</dbReference>
<feature type="compositionally biased region" description="Pro residues" evidence="1">
    <location>
        <begin position="248"/>
        <end position="261"/>
    </location>
</feature>
<protein>
    <submittedName>
        <fullName evidence="3">HPC2-domain-containing protein</fullName>
    </submittedName>
</protein>
<feature type="compositionally biased region" description="Pro residues" evidence="1">
    <location>
        <begin position="337"/>
        <end position="357"/>
    </location>
</feature>
<feature type="compositionally biased region" description="Basic and acidic residues" evidence="1">
    <location>
        <begin position="64"/>
        <end position="75"/>
    </location>
</feature>
<feature type="compositionally biased region" description="Pro residues" evidence="1">
    <location>
        <begin position="459"/>
        <end position="468"/>
    </location>
</feature>
<feature type="region of interest" description="Disordered" evidence="1">
    <location>
        <begin position="184"/>
        <end position="531"/>
    </location>
</feature>
<feature type="compositionally biased region" description="Low complexity" evidence="1">
    <location>
        <begin position="390"/>
        <end position="406"/>
    </location>
</feature>
<sequence length="818" mass="84616">MSSESSNLPTQNVHESRTTNESRPRRSRRKKDDDHDPDRKDTIRATKAKDTDRKEEGQDPNIIHNKDNREKEPKRGSRRQRDKSVSSASAHLASSSSQARKRPKLEPATPDQSPAPTTVSVPGTTGPALLPFAATTNGVVAAPVPLYAHVHPLHTNPLSTQQQQPPSPLVNATAAVTAVTAVSAASAPTPSTPGPSPSGHSVPSHRHPALMPATRPIHANIPRPLPSSHPTPTPPPAASAPYPTMRPSAPPHHSPAAPPPSTAAQPPQRTSGQNFDPIRSAFDVSSSAPPAFSPPTHSISPRPNRASASPAIASIIDPPTTAAPSIYTPRPYASPVLGPPSQPSPAIPKPAPTPPQVPIQLQSQPTSPYAHRSPYAAPPPPAPGLELSQSTPPSANAVAATPSSAPVAPPSVPATATAPSPLAPSPLAPSPLAPSPPAPAPSIKPPPTLEPTPMDVDPEPPAPAPAVPKPTKKEVKASSGGVPASNATSPKPAKPAKDSAPPPLPQGSGLISNALFGLDGSAPTSEASQRRTPNIILHIPLQGDGNRIVNFARLAEEQYGFAALHPRLAAQKERLARVAAAGAALERSDKAGRGVSAGESADEDLTLDVDRDSEMDGEGALGAPARSNGPELTEGKKKRRKKKMEEYDRDDPFVDDSELAWQEQAAASKDGFFVYSGPLVPEGEKVQVERADGTIKRGRGRGRGSRGRAPVTAHHQVPLAAAIPISQETGLPLRGPGSRGGGTSRRGRVSKAARHQGDHEKSGSTTLTPGRGGGAAGRGGSTSTRGGRTPVELAPRPNLVPAPSGPNPATNLDGGRRY</sequence>
<dbReference type="OrthoDB" id="5576775at2759"/>
<dbReference type="AlphaFoldDB" id="A0A318ZC63"/>
<name>A0A318ZC63_9EURO</name>
<feature type="compositionally biased region" description="Low complexity" evidence="1">
    <location>
        <begin position="781"/>
        <end position="790"/>
    </location>
</feature>
<evidence type="ECO:0000313" key="3">
    <source>
        <dbReference type="EMBL" id="PYH45006.1"/>
    </source>
</evidence>
<keyword evidence="4" id="KW-1185">Reference proteome</keyword>
<dbReference type="RefSeq" id="XP_025430988.1">
    <property type="nucleotide sequence ID" value="XM_025579989.1"/>
</dbReference>
<feature type="compositionally biased region" description="Basic and acidic residues" evidence="1">
    <location>
        <begin position="643"/>
        <end position="652"/>
    </location>
</feature>
<feature type="compositionally biased region" description="Low complexity" evidence="1">
    <location>
        <begin position="85"/>
        <end position="98"/>
    </location>
</feature>
<feature type="region of interest" description="Disordered" evidence="1">
    <location>
        <begin position="1"/>
        <end position="131"/>
    </location>
</feature>